<feature type="transmembrane region" description="Helical" evidence="1">
    <location>
        <begin position="149"/>
        <end position="172"/>
    </location>
</feature>
<organism evidence="2 4">
    <name type="scientific">Polaribacter dokdonensis DSW-5</name>
    <dbReference type="NCBI Taxonomy" id="1300348"/>
    <lineage>
        <taxon>Bacteria</taxon>
        <taxon>Pseudomonadati</taxon>
        <taxon>Bacteroidota</taxon>
        <taxon>Flavobacteriia</taxon>
        <taxon>Flavobacteriales</taxon>
        <taxon>Flavobacteriaceae</taxon>
    </lineage>
</organism>
<evidence type="ECO:0000313" key="5">
    <source>
        <dbReference type="Proteomes" id="UP000183071"/>
    </source>
</evidence>
<name>A0A0N0UNI6_9FLAO</name>
<feature type="transmembrane region" description="Helical" evidence="1">
    <location>
        <begin position="187"/>
        <end position="206"/>
    </location>
</feature>
<dbReference type="Proteomes" id="UP000183071">
    <property type="component" value="Unassembled WGS sequence"/>
</dbReference>
<keyword evidence="5" id="KW-1185">Reference proteome</keyword>
<dbReference type="RefSeq" id="WP_053973873.1">
    <property type="nucleotide sequence ID" value="NZ_FNUE01000001.1"/>
</dbReference>
<dbReference type="Proteomes" id="UP000037716">
    <property type="component" value="Unassembled WGS sequence"/>
</dbReference>
<protein>
    <submittedName>
        <fullName evidence="2">Uncharacterized protein</fullName>
    </submittedName>
</protein>
<evidence type="ECO:0000313" key="3">
    <source>
        <dbReference type="EMBL" id="SEE04685.1"/>
    </source>
</evidence>
<keyword evidence="1" id="KW-1133">Transmembrane helix</keyword>
<dbReference type="EMBL" id="FNUE01000001">
    <property type="protein sequence ID" value="SEE04685.1"/>
    <property type="molecule type" value="Genomic_DNA"/>
</dbReference>
<comment type="caution">
    <text evidence="2">The sequence shown here is derived from an EMBL/GenBank/DDBJ whole genome shotgun (WGS) entry which is preliminary data.</text>
</comment>
<evidence type="ECO:0000313" key="2">
    <source>
        <dbReference type="EMBL" id="KOY51718.1"/>
    </source>
</evidence>
<evidence type="ECO:0000313" key="4">
    <source>
        <dbReference type="Proteomes" id="UP000037716"/>
    </source>
</evidence>
<evidence type="ECO:0000256" key="1">
    <source>
        <dbReference type="SAM" id="Phobius"/>
    </source>
</evidence>
<accession>A0A0N0UNI6</accession>
<reference evidence="3 5" key="2">
    <citation type="submission" date="2016-10" db="EMBL/GenBank/DDBJ databases">
        <authorList>
            <person name="Varghese N."/>
            <person name="Submissions S."/>
        </authorList>
    </citation>
    <scope>NUCLEOTIDE SEQUENCE [LARGE SCALE GENOMIC DNA]</scope>
    <source>
        <strain evidence="3 5">DSW-5</strain>
    </source>
</reference>
<keyword evidence="1" id="KW-0472">Membrane</keyword>
<dbReference type="AlphaFoldDB" id="A0A0N0UNI6"/>
<reference evidence="2 4" key="1">
    <citation type="submission" date="2015-07" db="EMBL/GenBank/DDBJ databases">
        <title>Genome of Polaribacter dokdonenesis DSW-5, isolated from seawater off Dokdo in Korea.</title>
        <authorList>
            <person name="Yoon K."/>
            <person name="Song J.Y."/>
            <person name="Kim J.F."/>
        </authorList>
    </citation>
    <scope>NUCLEOTIDE SEQUENCE [LARGE SCALE GENOMIC DNA]</scope>
    <source>
        <strain evidence="2 4">DSW-5</strain>
    </source>
</reference>
<sequence>MELTKEQLLQLHNYIYVSGIKYYDVRTELVDHFANILEQRLDENPDLNFKREIEVIHKNFSDKGFSKLLKQKTKSVTIKFFKQSLYNLLSFFKIPKILITALLFIVLFKAQFLFSNIENFFLSLFLFAVLLMFISAYKAKERNKQEPFLSLSLTLGFMQVFHILVMMLQFSYSRSLESLANTTHNTLFIGCFTLLYLFFWSGEYVYQQNKLAVKEQYPNILI</sequence>
<dbReference type="OrthoDB" id="1345503at2"/>
<proteinExistence type="predicted"/>
<dbReference type="PATRIC" id="fig|1300348.6.peg.1277"/>
<gene>
    <name evidence="2" type="ORF">I602_1278</name>
    <name evidence="3" type="ORF">SAMN05444353_0493</name>
</gene>
<keyword evidence="1" id="KW-0812">Transmembrane</keyword>
<dbReference type="EMBL" id="LGBR01000001">
    <property type="protein sequence ID" value="KOY51718.1"/>
    <property type="molecule type" value="Genomic_DNA"/>
</dbReference>
<dbReference type="STRING" id="1300348.I602_1278"/>
<feature type="transmembrane region" description="Helical" evidence="1">
    <location>
        <begin position="120"/>
        <end position="137"/>
    </location>
</feature>